<dbReference type="PANTHER" id="PTHR13355:SF11">
    <property type="entry name" value="GLUCOSAMINE 6-PHOSPHATE N-ACETYLTRANSFERASE"/>
    <property type="match status" value="1"/>
</dbReference>
<dbReference type="PROSITE" id="PS51186">
    <property type="entry name" value="GNAT"/>
    <property type="match status" value="1"/>
</dbReference>
<dbReference type="GO" id="GO:0004343">
    <property type="term" value="F:glucosamine 6-phosphate N-acetyltransferase activity"/>
    <property type="evidence" value="ECO:0007669"/>
    <property type="project" value="TreeGrafter"/>
</dbReference>
<dbReference type="RefSeq" id="WP_125008405.1">
    <property type="nucleotide sequence ID" value="NZ_BEXA01000003.1"/>
</dbReference>
<evidence type="ECO:0000259" key="1">
    <source>
        <dbReference type="PROSITE" id="PS51186"/>
    </source>
</evidence>
<dbReference type="PANTHER" id="PTHR13355">
    <property type="entry name" value="GLUCOSAMINE 6-PHOSPHATE N-ACETYLTRANSFERASE"/>
    <property type="match status" value="1"/>
</dbReference>
<dbReference type="Pfam" id="PF13673">
    <property type="entry name" value="Acetyltransf_10"/>
    <property type="match status" value="1"/>
</dbReference>
<keyword evidence="3" id="KW-1185">Reference proteome</keyword>
<dbReference type="InterPro" id="IPR000182">
    <property type="entry name" value="GNAT_dom"/>
</dbReference>
<protein>
    <submittedName>
        <fullName evidence="2">ElaA protein</fullName>
    </submittedName>
</protein>
<proteinExistence type="predicted"/>
<dbReference type="CDD" id="cd04301">
    <property type="entry name" value="NAT_SF"/>
    <property type="match status" value="1"/>
</dbReference>
<dbReference type="Gene3D" id="3.40.630.30">
    <property type="match status" value="1"/>
</dbReference>
<reference evidence="2 3" key="1">
    <citation type="submission" date="2017-11" db="EMBL/GenBank/DDBJ databases">
        <title>Draft Genome Sequence of Lactobacillus curieae NBRC 111893 isolated from Koso, a Japanese sugar-Vegetable Fermented Beverage.</title>
        <authorList>
            <person name="Chiou T.Y."/>
            <person name="Oshima K."/>
            <person name="Suda W."/>
            <person name="Hattori M."/>
            <person name="Takahashi T."/>
        </authorList>
    </citation>
    <scope>NUCLEOTIDE SEQUENCE [LARGE SCALE GENOMIC DNA]</scope>
    <source>
        <strain evidence="2 3">NBRC111893</strain>
    </source>
</reference>
<evidence type="ECO:0000313" key="2">
    <source>
        <dbReference type="EMBL" id="GAY73411.1"/>
    </source>
</evidence>
<gene>
    <name evidence="2" type="ORF">NBRC111893_1557</name>
</gene>
<organism evidence="2 3">
    <name type="scientific">Lentilactobacillus kosonis</name>
    <dbReference type="NCBI Taxonomy" id="2810561"/>
    <lineage>
        <taxon>Bacteria</taxon>
        <taxon>Bacillati</taxon>
        <taxon>Bacillota</taxon>
        <taxon>Bacilli</taxon>
        <taxon>Lactobacillales</taxon>
        <taxon>Lactobacillaceae</taxon>
        <taxon>Lentilactobacillus</taxon>
    </lineage>
</organism>
<dbReference type="Proteomes" id="UP000286974">
    <property type="component" value="Unassembled WGS sequence"/>
</dbReference>
<feature type="domain" description="N-acetyltransferase" evidence="1">
    <location>
        <begin position="14"/>
        <end position="157"/>
    </location>
</feature>
<dbReference type="STRING" id="1138822.PL11_005890"/>
<comment type="caution">
    <text evidence="2">The sequence shown here is derived from an EMBL/GenBank/DDBJ whole genome shotgun (WGS) entry which is preliminary data.</text>
</comment>
<accession>A0A401FMG5</accession>
<dbReference type="AlphaFoldDB" id="A0A401FMG5"/>
<dbReference type="OrthoDB" id="9796171at2"/>
<name>A0A401FMG5_9LACO</name>
<sequence length="162" mass="18782">MDLGRDGPIKTTFDKLADLTPKQLFEIYQLRVAVFVVEQECPYQEVDEDDLTAWHLSMRNDAGELVAYCRVIPENNNTVAHIGRVIVRKDQRKFGLGRNLMQEALDLSKEKMPNLEKYILSGQEYIKNFYHSFGFKDVSDVYLEDDIPHIDMELPVSKVIDK</sequence>
<evidence type="ECO:0000313" key="3">
    <source>
        <dbReference type="Proteomes" id="UP000286974"/>
    </source>
</evidence>
<dbReference type="SUPFAM" id="SSF55729">
    <property type="entry name" value="Acyl-CoA N-acyltransferases (Nat)"/>
    <property type="match status" value="1"/>
</dbReference>
<dbReference type="InterPro" id="IPR016181">
    <property type="entry name" value="Acyl_CoA_acyltransferase"/>
</dbReference>
<dbReference type="InterPro" id="IPR039143">
    <property type="entry name" value="GNPNAT1-like"/>
</dbReference>
<dbReference type="EMBL" id="BEXA01000003">
    <property type="protein sequence ID" value="GAY73411.1"/>
    <property type="molecule type" value="Genomic_DNA"/>
</dbReference>